<dbReference type="GO" id="GO:0004674">
    <property type="term" value="F:protein serine/threonine kinase activity"/>
    <property type="evidence" value="ECO:0007669"/>
    <property type="project" value="TreeGrafter"/>
</dbReference>
<dbReference type="Pfam" id="PF07714">
    <property type="entry name" value="PK_Tyr_Ser-Thr"/>
    <property type="match status" value="1"/>
</dbReference>
<dbReference type="OrthoDB" id="4062651at2759"/>
<feature type="domain" description="Protein kinase" evidence="1">
    <location>
        <begin position="1"/>
        <end position="243"/>
    </location>
</feature>
<organism evidence="2 3">
    <name type="scientific">Tulasnella calospora MUT 4182</name>
    <dbReference type="NCBI Taxonomy" id="1051891"/>
    <lineage>
        <taxon>Eukaryota</taxon>
        <taxon>Fungi</taxon>
        <taxon>Dikarya</taxon>
        <taxon>Basidiomycota</taxon>
        <taxon>Agaricomycotina</taxon>
        <taxon>Agaricomycetes</taxon>
        <taxon>Cantharellales</taxon>
        <taxon>Tulasnellaceae</taxon>
        <taxon>Tulasnella</taxon>
    </lineage>
</organism>
<dbReference type="GO" id="GO:0005524">
    <property type="term" value="F:ATP binding"/>
    <property type="evidence" value="ECO:0007669"/>
    <property type="project" value="InterPro"/>
</dbReference>
<dbReference type="InterPro" id="IPR011009">
    <property type="entry name" value="Kinase-like_dom_sf"/>
</dbReference>
<gene>
    <name evidence="2" type="ORF">M407DRAFT_216159</name>
</gene>
<dbReference type="PANTHER" id="PTHR44329">
    <property type="entry name" value="SERINE/THREONINE-PROTEIN KINASE TNNI3K-RELATED"/>
    <property type="match status" value="1"/>
</dbReference>
<reference evidence="2 3" key="1">
    <citation type="submission" date="2014-04" db="EMBL/GenBank/DDBJ databases">
        <authorList>
            <consortium name="DOE Joint Genome Institute"/>
            <person name="Kuo A."/>
            <person name="Girlanda M."/>
            <person name="Perotto S."/>
            <person name="Kohler A."/>
            <person name="Nagy L.G."/>
            <person name="Floudas D."/>
            <person name="Copeland A."/>
            <person name="Barry K.W."/>
            <person name="Cichocki N."/>
            <person name="Veneault-Fourrey C."/>
            <person name="LaButti K."/>
            <person name="Lindquist E.A."/>
            <person name="Lipzen A."/>
            <person name="Lundell T."/>
            <person name="Morin E."/>
            <person name="Murat C."/>
            <person name="Sun H."/>
            <person name="Tunlid A."/>
            <person name="Henrissat B."/>
            <person name="Grigoriev I.V."/>
            <person name="Hibbett D.S."/>
            <person name="Martin F."/>
            <person name="Nordberg H.P."/>
            <person name="Cantor M.N."/>
            <person name="Hua S.X."/>
        </authorList>
    </citation>
    <scope>NUCLEOTIDE SEQUENCE [LARGE SCALE GENOMIC DNA]</scope>
    <source>
        <strain evidence="2 3">MUT 4182</strain>
    </source>
</reference>
<dbReference type="PANTHER" id="PTHR44329:SF214">
    <property type="entry name" value="PROTEIN KINASE DOMAIN-CONTAINING PROTEIN"/>
    <property type="match status" value="1"/>
</dbReference>
<dbReference type="STRING" id="1051891.A0A0C3QD89"/>
<evidence type="ECO:0000313" key="2">
    <source>
        <dbReference type="EMBL" id="KIO22704.1"/>
    </source>
</evidence>
<evidence type="ECO:0000313" key="3">
    <source>
        <dbReference type="Proteomes" id="UP000054248"/>
    </source>
</evidence>
<dbReference type="AlphaFoldDB" id="A0A0C3QD89"/>
<dbReference type="InterPro" id="IPR000719">
    <property type="entry name" value="Prot_kinase_dom"/>
</dbReference>
<dbReference type="Gene3D" id="1.10.510.10">
    <property type="entry name" value="Transferase(Phosphotransferase) domain 1"/>
    <property type="match status" value="1"/>
</dbReference>
<dbReference type="PROSITE" id="PS00108">
    <property type="entry name" value="PROTEIN_KINASE_ST"/>
    <property type="match status" value="1"/>
</dbReference>
<keyword evidence="3" id="KW-1185">Reference proteome</keyword>
<dbReference type="InterPro" id="IPR051681">
    <property type="entry name" value="Ser/Thr_Kinases-Pseudokinases"/>
</dbReference>
<dbReference type="PROSITE" id="PS50011">
    <property type="entry name" value="PROTEIN_KINASE_DOM"/>
    <property type="match status" value="1"/>
</dbReference>
<accession>A0A0C3QD89</accession>
<dbReference type="PIRSF" id="PIRSF000654">
    <property type="entry name" value="Integrin-linked_kinase"/>
    <property type="match status" value="1"/>
</dbReference>
<evidence type="ECO:0000259" key="1">
    <source>
        <dbReference type="PROSITE" id="PS50011"/>
    </source>
</evidence>
<dbReference type="HOGENOM" id="CLU_000288_7_18_1"/>
<dbReference type="Proteomes" id="UP000054248">
    <property type="component" value="Unassembled WGS sequence"/>
</dbReference>
<reference evidence="3" key="2">
    <citation type="submission" date="2015-01" db="EMBL/GenBank/DDBJ databases">
        <title>Evolutionary Origins and Diversification of the Mycorrhizal Mutualists.</title>
        <authorList>
            <consortium name="DOE Joint Genome Institute"/>
            <consortium name="Mycorrhizal Genomics Consortium"/>
            <person name="Kohler A."/>
            <person name="Kuo A."/>
            <person name="Nagy L.G."/>
            <person name="Floudas D."/>
            <person name="Copeland A."/>
            <person name="Barry K.W."/>
            <person name="Cichocki N."/>
            <person name="Veneault-Fourrey C."/>
            <person name="LaButti K."/>
            <person name="Lindquist E.A."/>
            <person name="Lipzen A."/>
            <person name="Lundell T."/>
            <person name="Morin E."/>
            <person name="Murat C."/>
            <person name="Riley R."/>
            <person name="Ohm R."/>
            <person name="Sun H."/>
            <person name="Tunlid A."/>
            <person name="Henrissat B."/>
            <person name="Grigoriev I.V."/>
            <person name="Hibbett D.S."/>
            <person name="Martin F."/>
        </authorList>
    </citation>
    <scope>NUCLEOTIDE SEQUENCE [LARGE SCALE GENOMIC DNA]</scope>
    <source>
        <strain evidence="3">MUT 4182</strain>
    </source>
</reference>
<dbReference type="EMBL" id="KN823103">
    <property type="protein sequence ID" value="KIO22704.1"/>
    <property type="molecule type" value="Genomic_DNA"/>
</dbReference>
<name>A0A0C3QD89_9AGAM</name>
<dbReference type="SUPFAM" id="SSF56112">
    <property type="entry name" value="Protein kinase-like (PK-like)"/>
    <property type="match status" value="1"/>
</dbReference>
<dbReference type="SMART" id="SM00220">
    <property type="entry name" value="S_TKc"/>
    <property type="match status" value="1"/>
</dbReference>
<protein>
    <recommendedName>
        <fullName evidence="1">Protein kinase domain-containing protein</fullName>
    </recommendedName>
</protein>
<dbReference type="InterPro" id="IPR008271">
    <property type="entry name" value="Ser/Thr_kinase_AS"/>
</dbReference>
<sequence length="261" mass="28590">MRAECEQFLTRTSDPPGAFTVFQRFQQEGITWFGLLRHPNIVPLIGWTLTPELSFVSPWYERGNLRGHLRALSGIKRVQLLLGIAKGLEYLHSQAPSVVHGDLKPENILLSDEGQPLLADFGLATILGDEKMYSSSHRGGGSLAWMAPECMTGDARSCPSDVYSFGNVTFAVLTGELPYDGLADCRITLKVCDDTRPGGPVEDWSKYPQLRGPIGDLLRACWSRSPEARPSISTVAERLTTLLASSELEADTQLSSSTPPL</sequence>
<proteinExistence type="predicted"/>
<dbReference type="InterPro" id="IPR001245">
    <property type="entry name" value="Ser-Thr/Tyr_kinase_cat_dom"/>
</dbReference>